<name>A0A242WCE5_BACTU</name>
<gene>
    <name evidence="1" type="ORF">BK699_06180</name>
</gene>
<comment type="caution">
    <text evidence="1">The sequence shown here is derived from an EMBL/GenBank/DDBJ whole genome shotgun (WGS) entry which is preliminary data.</text>
</comment>
<dbReference type="Proteomes" id="UP000195152">
    <property type="component" value="Unassembled WGS sequence"/>
</dbReference>
<dbReference type="RefSeq" id="WP_000167517.1">
    <property type="nucleotide sequence ID" value="NZ_NFCF01000056.1"/>
</dbReference>
<sequence length="160" mass="18542">MTKSTNVNRPILVTNIHKLHGKEFLVSYVYDFGKQVAEFVVPVDEVRHLPTQFREYVHKNCKAHNPAFDLLTCTEEIFKMCINKTDVSQFFKHESEVSETFRTMEHPKVTNALCSIYELVPPEEIPKKKVSKAEKFFIKVLNKVAETLNKLTKLIKGDVE</sequence>
<protein>
    <submittedName>
        <fullName evidence="1">Uncharacterized protein</fullName>
    </submittedName>
</protein>
<accession>A0A242WCE5</accession>
<dbReference type="AlphaFoldDB" id="A0A242WCE5"/>
<dbReference type="EMBL" id="NFCF01000056">
    <property type="protein sequence ID" value="OTW51907.1"/>
    <property type="molecule type" value="Genomic_DNA"/>
</dbReference>
<proteinExistence type="predicted"/>
<organism evidence="1 2">
    <name type="scientific">Bacillus thuringiensis serovar mexicanensis</name>
    <dbReference type="NCBI Taxonomy" id="180868"/>
    <lineage>
        <taxon>Bacteria</taxon>
        <taxon>Bacillati</taxon>
        <taxon>Bacillota</taxon>
        <taxon>Bacilli</taxon>
        <taxon>Bacillales</taxon>
        <taxon>Bacillaceae</taxon>
        <taxon>Bacillus</taxon>
        <taxon>Bacillus cereus group</taxon>
    </lineage>
</organism>
<evidence type="ECO:0000313" key="2">
    <source>
        <dbReference type="Proteomes" id="UP000195152"/>
    </source>
</evidence>
<evidence type="ECO:0000313" key="1">
    <source>
        <dbReference type="EMBL" id="OTW51907.1"/>
    </source>
</evidence>
<reference evidence="1 2" key="1">
    <citation type="submission" date="2016-10" db="EMBL/GenBank/DDBJ databases">
        <title>Comparative genomics of Bacillus thuringiensis reveals a path to pathogens against multiple invertebrate hosts.</title>
        <authorList>
            <person name="Zheng J."/>
            <person name="Gao Q."/>
            <person name="Liu H."/>
            <person name="Peng D."/>
            <person name="Ruan L."/>
            <person name="Sun M."/>
        </authorList>
    </citation>
    <scope>NUCLEOTIDE SEQUENCE [LARGE SCALE GENOMIC DNA]</scope>
    <source>
        <strain evidence="1">BGSC 4AC1</strain>
    </source>
</reference>